<reference evidence="1 2" key="1">
    <citation type="submission" date="2015-01" db="EMBL/GenBank/DDBJ databases">
        <title>Evolution of Trichinella species and genotypes.</title>
        <authorList>
            <person name="Korhonen P.K."/>
            <person name="Edoardo P."/>
            <person name="Giuseppe L.R."/>
            <person name="Gasser R.B."/>
        </authorList>
    </citation>
    <scope>NUCLEOTIDE SEQUENCE [LARGE SCALE GENOMIC DNA]</scope>
    <source>
        <strain evidence="1">ISS588</strain>
    </source>
</reference>
<evidence type="ECO:0000313" key="1">
    <source>
        <dbReference type="EMBL" id="KRZ33769.1"/>
    </source>
</evidence>
<evidence type="ECO:0000313" key="2">
    <source>
        <dbReference type="Proteomes" id="UP000054805"/>
    </source>
</evidence>
<comment type="caution">
    <text evidence="1">The sequence shown here is derived from an EMBL/GenBank/DDBJ whole genome shotgun (WGS) entry which is preliminary data.</text>
</comment>
<protein>
    <submittedName>
        <fullName evidence="1">Uncharacterized protein</fullName>
    </submittedName>
</protein>
<dbReference type="AlphaFoldDB" id="A0A0V1JFM5"/>
<proteinExistence type="predicted"/>
<accession>A0A0V1JFM5</accession>
<sequence length="94" mass="10375">MLRGGAFTCASIPHSTVANSSSSSDVLPSTFLSAVFPDRTKRSQYPPHHGARGVMYFHSILFDVNLRWASSTNLFKFWPISLNDVKLSDCIILG</sequence>
<organism evidence="1 2">
    <name type="scientific">Trichinella pseudospiralis</name>
    <name type="common">Parasitic roundworm</name>
    <dbReference type="NCBI Taxonomy" id="6337"/>
    <lineage>
        <taxon>Eukaryota</taxon>
        <taxon>Metazoa</taxon>
        <taxon>Ecdysozoa</taxon>
        <taxon>Nematoda</taxon>
        <taxon>Enoplea</taxon>
        <taxon>Dorylaimia</taxon>
        <taxon>Trichinellida</taxon>
        <taxon>Trichinellidae</taxon>
        <taxon>Trichinella</taxon>
    </lineage>
</organism>
<keyword evidence="2" id="KW-1185">Reference proteome</keyword>
<gene>
    <name evidence="1" type="ORF">T4B_3368</name>
</gene>
<dbReference type="Proteomes" id="UP000054805">
    <property type="component" value="Unassembled WGS sequence"/>
</dbReference>
<name>A0A0V1JFM5_TRIPS</name>
<dbReference type="EMBL" id="JYDS01000007">
    <property type="protein sequence ID" value="KRZ33769.1"/>
    <property type="molecule type" value="Genomic_DNA"/>
</dbReference>